<feature type="compositionally biased region" description="Basic residues" evidence="1">
    <location>
        <begin position="791"/>
        <end position="812"/>
    </location>
</feature>
<evidence type="ECO:0000256" key="1">
    <source>
        <dbReference type="SAM" id="MobiDB-lite"/>
    </source>
</evidence>
<dbReference type="AlphaFoldDB" id="A0A6J4PYY6"/>
<accession>A0A6J4PYY6</accession>
<organism evidence="2">
    <name type="scientific">uncultured Phycisphaerae bacterium</name>
    <dbReference type="NCBI Taxonomy" id="904963"/>
    <lineage>
        <taxon>Bacteria</taxon>
        <taxon>Pseudomonadati</taxon>
        <taxon>Planctomycetota</taxon>
        <taxon>Phycisphaerae</taxon>
        <taxon>environmental samples</taxon>
    </lineage>
</organism>
<reference evidence="2" key="1">
    <citation type="submission" date="2020-02" db="EMBL/GenBank/DDBJ databases">
        <authorList>
            <person name="Meier V. D."/>
        </authorList>
    </citation>
    <scope>NUCLEOTIDE SEQUENCE</scope>
    <source>
        <strain evidence="2">AVDCRST_MAG64</strain>
    </source>
</reference>
<sequence>MVPADVPPRERRHRRARAAGPDRHLPQPLQPGGSSVAGGLLLLPGEHLEERGLGDDADVAAARVHLLGLELLGALLARAVERRALVADHEVVKLRRHRVEVRPVGGRDLPLGLLAGHGRELAREHERRALQVDRRRGRLRLALRGRAGRRRLVLRRREVRGHERFDHDLHGEVVVPRLAAGDELHQPVEAEGRRREPPDVAHPPEHRIRERLVERQVSRPRLAAGPKRCHPRVGLPLRVVRQRLEELRRQRLHLQPALVHPAPHAAFRQRVDERALQELGVEGVEVELRQLFDREVGRALGRPRRGVLDAVDQAGEEPGPQLRGRVDLRQQGGGELERLVALGEQPVGEPRRRQLARAEVLADRGGGERVAPVGVQQRAPRVQADVLARVARAEQVGGELADGVVLANGELDETGHRQVAGVRAGVAGRVGGGPGAARLEQPQHRVVQPELRERGLLEPRHVAQHPDDELVDRRAARADEPGDPRRLDLAQHRAEVRLQARRRELAHAVRPRALQQVEERPRRPLPRLGERAVLRQALRGAVVARVVEPAAAVLAGLVVEDVVGDPRAGPVRPAALVVRVRRQHVARDVGVGGGQRLADPAQVPPRPAAQVPERVPADLVRPPGERRVEPRGQRTPHLRVPARLGLLEDPLQRPPRAVRELDGRDHLQQAPPGERAVVRPQREDHLVQAQAVRQRRLRRGRFERLELLDPVVGLLGPGFLVERLAADLGDEALERHRAFAGRRGGRGVRLGCELPDEPDHGRIPGGPGASHVVQIQRRRVCGHDTPGPSKAVRRGGRRGRRGRRCRRSRRAGNRMPAARWVSPGRPAHVDRASEPEGGGRVYFKTWDIEGSLDRRIPTPPTASGTAIGEVGPDRWPSGA</sequence>
<gene>
    <name evidence="2" type="ORF">AVDCRST_MAG64-3436</name>
</gene>
<proteinExistence type="predicted"/>
<feature type="region of interest" description="Disordered" evidence="1">
    <location>
        <begin position="1"/>
        <end position="37"/>
    </location>
</feature>
<protein>
    <submittedName>
        <fullName evidence="2">Uncharacterized protein</fullName>
    </submittedName>
</protein>
<feature type="region of interest" description="Disordered" evidence="1">
    <location>
        <begin position="591"/>
        <end position="611"/>
    </location>
</feature>
<name>A0A6J4PYY6_9BACT</name>
<evidence type="ECO:0000313" key="2">
    <source>
        <dbReference type="EMBL" id="CAA9429506.1"/>
    </source>
</evidence>
<feature type="region of interest" description="Disordered" evidence="1">
    <location>
        <begin position="852"/>
        <end position="879"/>
    </location>
</feature>
<dbReference type="EMBL" id="CADCUQ010000780">
    <property type="protein sequence ID" value="CAA9429506.1"/>
    <property type="molecule type" value="Genomic_DNA"/>
</dbReference>
<feature type="region of interest" description="Disordered" evidence="1">
    <location>
        <begin position="781"/>
        <end position="837"/>
    </location>
</feature>